<dbReference type="EMBL" id="BSXT01000609">
    <property type="protein sequence ID" value="GMF30977.1"/>
    <property type="molecule type" value="Genomic_DNA"/>
</dbReference>
<comment type="caution">
    <text evidence="6">The sequence shown here is derived from an EMBL/GenBank/DDBJ whole genome shotgun (WGS) entry which is preliminary data.</text>
</comment>
<keyword evidence="3" id="KW-0964">Secreted</keyword>
<dbReference type="Proteomes" id="UP001165121">
    <property type="component" value="Unassembled WGS sequence"/>
</dbReference>
<feature type="region of interest" description="Disordered" evidence="5">
    <location>
        <begin position="1"/>
        <end position="42"/>
    </location>
</feature>
<keyword evidence="7" id="KW-1185">Reference proteome</keyword>
<protein>
    <submittedName>
        <fullName evidence="6">Unnamed protein product</fullName>
    </submittedName>
</protein>
<dbReference type="Pfam" id="PF05630">
    <property type="entry name" value="NPP1"/>
    <property type="match status" value="1"/>
</dbReference>
<evidence type="ECO:0000313" key="7">
    <source>
        <dbReference type="Proteomes" id="UP001165121"/>
    </source>
</evidence>
<dbReference type="AlphaFoldDB" id="A0A9W6UEM8"/>
<reference evidence="6" key="1">
    <citation type="submission" date="2023-04" db="EMBL/GenBank/DDBJ databases">
        <title>Phytophthora fragariaefolia NBRC 109709.</title>
        <authorList>
            <person name="Ichikawa N."/>
            <person name="Sato H."/>
            <person name="Tonouchi N."/>
        </authorList>
    </citation>
    <scope>NUCLEOTIDE SEQUENCE</scope>
    <source>
        <strain evidence="6">NBRC 109709</strain>
    </source>
</reference>
<dbReference type="PANTHER" id="PTHR33657">
    <property type="entry name" value="DOMAIN PROTEIN, PUTATIVE (AFU_ORTHOLOGUE AFUA_5G00600)-RELATED"/>
    <property type="match status" value="1"/>
</dbReference>
<evidence type="ECO:0000256" key="1">
    <source>
        <dbReference type="ARBA" id="ARBA00004613"/>
    </source>
</evidence>
<sequence length="402" mass="44901">MFYTTQQQDQNQEQHQNQEQQQQPPPPVWYPKTVPHSEVKPFPQPEPVTISEKAAVKFKPQIDIVTGCVPYPAVNDIGETSGGLQTSGSPRGGCRGSGHGSQAYGRSTWFNGVWAIMYSWYFPKDAPSSRMGHRHDWEHVVVFIDNPDVAQPKILGCTPSWHSGYKKYAPCPADVIDGNSVKVKYEHSWPLNHALDITKNPGTFQDLIMWNQLSDLSRRALNDTRFGKANTPMNDWNFLGKVEKAWPFNPLSSSVHSATSQSQDPRLLYFTGKCLAAQKMASDIDEECVVVAAALAAAIATTHDGRRDRAPYTKVWTARTSQWDFVRGNVLGSSKNCRLGQDFGCNRVISGQHASLPSKRDVIKQHSDNKVISTAIQATQHWKNDASTMSVVLKYQLWVGAY</sequence>
<dbReference type="InterPro" id="IPR008701">
    <property type="entry name" value="NPP1"/>
</dbReference>
<proteinExistence type="inferred from homology"/>
<comment type="subcellular location">
    <subcellularLocation>
        <location evidence="1">Secreted</location>
    </subcellularLocation>
</comment>
<evidence type="ECO:0000313" key="6">
    <source>
        <dbReference type="EMBL" id="GMF30977.1"/>
    </source>
</evidence>
<feature type="region of interest" description="Disordered" evidence="5">
    <location>
        <begin position="80"/>
        <end position="101"/>
    </location>
</feature>
<evidence type="ECO:0000256" key="5">
    <source>
        <dbReference type="SAM" id="MobiDB-lite"/>
    </source>
</evidence>
<dbReference type="OrthoDB" id="147163at2759"/>
<name>A0A9W6UEM8_9STRA</name>
<evidence type="ECO:0000256" key="2">
    <source>
        <dbReference type="ARBA" id="ARBA00009520"/>
    </source>
</evidence>
<comment type="similarity">
    <text evidence="2">Belongs to the Necrosis inducing protein (NPP1) family.</text>
</comment>
<evidence type="ECO:0000256" key="4">
    <source>
        <dbReference type="ARBA" id="ARBA00023026"/>
    </source>
</evidence>
<feature type="compositionally biased region" description="Gly residues" evidence="5">
    <location>
        <begin position="90"/>
        <end position="99"/>
    </location>
</feature>
<dbReference type="GO" id="GO:0005576">
    <property type="term" value="C:extracellular region"/>
    <property type="evidence" value="ECO:0007669"/>
    <property type="project" value="UniProtKB-SubCell"/>
</dbReference>
<accession>A0A9W6UEM8</accession>
<organism evidence="6 7">
    <name type="scientific">Phytophthora fragariaefolia</name>
    <dbReference type="NCBI Taxonomy" id="1490495"/>
    <lineage>
        <taxon>Eukaryota</taxon>
        <taxon>Sar</taxon>
        <taxon>Stramenopiles</taxon>
        <taxon>Oomycota</taxon>
        <taxon>Peronosporomycetes</taxon>
        <taxon>Peronosporales</taxon>
        <taxon>Peronosporaceae</taxon>
        <taxon>Phytophthora</taxon>
    </lineage>
</organism>
<gene>
    <name evidence="6" type="ORF">Pfra01_000698000</name>
</gene>
<evidence type="ECO:0000256" key="3">
    <source>
        <dbReference type="ARBA" id="ARBA00022525"/>
    </source>
</evidence>
<feature type="compositionally biased region" description="Low complexity" evidence="5">
    <location>
        <begin position="1"/>
        <end position="22"/>
    </location>
</feature>
<keyword evidence="4" id="KW-0843">Virulence</keyword>
<dbReference type="PANTHER" id="PTHR33657:SF8">
    <property type="entry name" value="DOMAIN PROTEIN, PUTATIVE (AFU_ORTHOLOGUE AFUA_5G00600)-RELATED"/>
    <property type="match status" value="1"/>
</dbReference>